<reference evidence="5 6" key="1">
    <citation type="journal article" date="2007" name="Nature">
        <title>Evolution of genes and genomes on the Drosophila phylogeny.</title>
        <authorList>
            <consortium name="Drosophila 12 Genomes Consortium"/>
            <person name="Clark A.G."/>
            <person name="Eisen M.B."/>
            <person name="Smith D.R."/>
            <person name="Bergman C.M."/>
            <person name="Oliver B."/>
            <person name="Markow T.A."/>
            <person name="Kaufman T.C."/>
            <person name="Kellis M."/>
            <person name="Gelbart W."/>
            <person name="Iyer V.N."/>
            <person name="Pollard D.A."/>
            <person name="Sackton T.B."/>
            <person name="Larracuente A.M."/>
            <person name="Singh N.D."/>
            <person name="Abad J.P."/>
            <person name="Abt D.N."/>
            <person name="Adryan B."/>
            <person name="Aguade M."/>
            <person name="Akashi H."/>
            <person name="Anderson W.W."/>
            <person name="Aquadro C.F."/>
            <person name="Ardell D.H."/>
            <person name="Arguello R."/>
            <person name="Artieri C.G."/>
            <person name="Barbash D.A."/>
            <person name="Barker D."/>
            <person name="Barsanti P."/>
            <person name="Batterham P."/>
            <person name="Batzoglou S."/>
            <person name="Begun D."/>
            <person name="Bhutkar A."/>
            <person name="Blanco E."/>
            <person name="Bosak S.A."/>
            <person name="Bradley R.K."/>
            <person name="Brand A.D."/>
            <person name="Brent M.R."/>
            <person name="Brooks A.N."/>
            <person name="Brown R.H."/>
            <person name="Butlin R.K."/>
            <person name="Caggese C."/>
            <person name="Calvi B.R."/>
            <person name="Bernardo de Carvalho A."/>
            <person name="Caspi A."/>
            <person name="Castrezana S."/>
            <person name="Celniker S.E."/>
            <person name="Chang J.L."/>
            <person name="Chapple C."/>
            <person name="Chatterji S."/>
            <person name="Chinwalla A."/>
            <person name="Civetta A."/>
            <person name="Clifton S.W."/>
            <person name="Comeron J.M."/>
            <person name="Costello J.C."/>
            <person name="Coyne J.A."/>
            <person name="Daub J."/>
            <person name="David R.G."/>
            <person name="Delcher A.L."/>
            <person name="Delehaunty K."/>
            <person name="Do C.B."/>
            <person name="Ebling H."/>
            <person name="Edwards K."/>
            <person name="Eickbush T."/>
            <person name="Evans J.D."/>
            <person name="Filipski A."/>
            <person name="Findeiss S."/>
            <person name="Freyhult E."/>
            <person name="Fulton L."/>
            <person name="Fulton R."/>
            <person name="Garcia A.C."/>
            <person name="Gardiner A."/>
            <person name="Garfield D.A."/>
            <person name="Garvin B.E."/>
            <person name="Gibson G."/>
            <person name="Gilbert D."/>
            <person name="Gnerre S."/>
            <person name="Godfrey J."/>
            <person name="Good R."/>
            <person name="Gotea V."/>
            <person name="Gravely B."/>
            <person name="Greenberg A.J."/>
            <person name="Griffiths-Jones S."/>
            <person name="Gross S."/>
            <person name="Guigo R."/>
            <person name="Gustafson E.A."/>
            <person name="Haerty W."/>
            <person name="Hahn M.W."/>
            <person name="Halligan D.L."/>
            <person name="Halpern A.L."/>
            <person name="Halter G.M."/>
            <person name="Han M.V."/>
            <person name="Heger A."/>
            <person name="Hillier L."/>
            <person name="Hinrichs A.S."/>
            <person name="Holmes I."/>
            <person name="Hoskins R.A."/>
            <person name="Hubisz M.J."/>
            <person name="Hultmark D."/>
            <person name="Huntley M.A."/>
            <person name="Jaffe D.B."/>
            <person name="Jagadeeshan S."/>
            <person name="Jeck W.R."/>
            <person name="Johnson J."/>
            <person name="Jones C.D."/>
            <person name="Jordan W.C."/>
            <person name="Karpen G.H."/>
            <person name="Kataoka E."/>
            <person name="Keightley P.D."/>
            <person name="Kheradpour P."/>
            <person name="Kirkness E.F."/>
            <person name="Koerich L.B."/>
            <person name="Kristiansen K."/>
            <person name="Kudrna D."/>
            <person name="Kulathinal R.J."/>
            <person name="Kumar S."/>
            <person name="Kwok R."/>
            <person name="Lander E."/>
            <person name="Langley C.H."/>
            <person name="Lapoint R."/>
            <person name="Lazzaro B.P."/>
            <person name="Lee S.J."/>
            <person name="Levesque L."/>
            <person name="Li R."/>
            <person name="Lin C.F."/>
            <person name="Lin M.F."/>
            <person name="Lindblad-Toh K."/>
            <person name="Llopart A."/>
            <person name="Long M."/>
            <person name="Low L."/>
            <person name="Lozovsky E."/>
            <person name="Lu J."/>
            <person name="Luo M."/>
            <person name="Machado C.A."/>
            <person name="Makalowski W."/>
            <person name="Marzo M."/>
            <person name="Matsuda M."/>
            <person name="Matzkin L."/>
            <person name="McAllister B."/>
            <person name="McBride C.S."/>
            <person name="McKernan B."/>
            <person name="McKernan K."/>
            <person name="Mendez-Lago M."/>
            <person name="Minx P."/>
            <person name="Mollenhauer M.U."/>
            <person name="Montooth K."/>
            <person name="Mount S.M."/>
            <person name="Mu X."/>
            <person name="Myers E."/>
            <person name="Negre B."/>
            <person name="Newfeld S."/>
            <person name="Nielsen R."/>
            <person name="Noor M.A."/>
            <person name="O'Grady P."/>
            <person name="Pachter L."/>
            <person name="Papaceit M."/>
            <person name="Parisi M.J."/>
            <person name="Parisi M."/>
            <person name="Parts L."/>
            <person name="Pedersen J.S."/>
            <person name="Pesole G."/>
            <person name="Phillippy A.M."/>
            <person name="Ponting C.P."/>
            <person name="Pop M."/>
            <person name="Porcelli D."/>
            <person name="Powell J.R."/>
            <person name="Prohaska S."/>
            <person name="Pruitt K."/>
            <person name="Puig M."/>
            <person name="Quesneville H."/>
            <person name="Ram K.R."/>
            <person name="Rand D."/>
            <person name="Rasmussen M.D."/>
            <person name="Reed L.K."/>
            <person name="Reenan R."/>
            <person name="Reily A."/>
            <person name="Remington K.A."/>
            <person name="Rieger T.T."/>
            <person name="Ritchie M.G."/>
            <person name="Robin C."/>
            <person name="Rogers Y.H."/>
            <person name="Rohde C."/>
            <person name="Rozas J."/>
            <person name="Rubenfield M.J."/>
            <person name="Ruiz A."/>
            <person name="Russo S."/>
            <person name="Salzberg S.L."/>
            <person name="Sanchez-Gracia A."/>
            <person name="Saranga D.J."/>
            <person name="Sato H."/>
            <person name="Schaeffer S.W."/>
            <person name="Schatz M.C."/>
            <person name="Schlenke T."/>
            <person name="Schwartz R."/>
            <person name="Segarra C."/>
            <person name="Singh R.S."/>
            <person name="Sirot L."/>
            <person name="Sirota M."/>
            <person name="Sisneros N.B."/>
            <person name="Smith C.D."/>
            <person name="Smith T.F."/>
            <person name="Spieth J."/>
            <person name="Stage D.E."/>
            <person name="Stark A."/>
            <person name="Stephan W."/>
            <person name="Strausberg R.L."/>
            <person name="Strempel S."/>
            <person name="Sturgill D."/>
            <person name="Sutton G."/>
            <person name="Sutton G.G."/>
            <person name="Tao W."/>
            <person name="Teichmann S."/>
            <person name="Tobari Y.N."/>
            <person name="Tomimura Y."/>
            <person name="Tsolas J.M."/>
            <person name="Valente V.L."/>
            <person name="Venter E."/>
            <person name="Venter J.C."/>
            <person name="Vicario S."/>
            <person name="Vieira F.G."/>
            <person name="Vilella A.J."/>
            <person name="Villasante A."/>
            <person name="Walenz B."/>
            <person name="Wang J."/>
            <person name="Wasserman M."/>
            <person name="Watts T."/>
            <person name="Wilson D."/>
            <person name="Wilson R.K."/>
            <person name="Wing R.A."/>
            <person name="Wolfner M.F."/>
            <person name="Wong A."/>
            <person name="Wong G.K."/>
            <person name="Wu C.I."/>
            <person name="Wu G."/>
            <person name="Yamamoto D."/>
            <person name="Yang H.P."/>
            <person name="Yang S.P."/>
            <person name="Yorke J.A."/>
            <person name="Yoshida K."/>
            <person name="Zdobnov E."/>
            <person name="Zhang P."/>
            <person name="Zhang Y."/>
            <person name="Zimin A.V."/>
            <person name="Baldwin J."/>
            <person name="Abdouelleil A."/>
            <person name="Abdulkadir J."/>
            <person name="Abebe A."/>
            <person name="Abera B."/>
            <person name="Abreu J."/>
            <person name="Acer S.C."/>
            <person name="Aftuck L."/>
            <person name="Alexander A."/>
            <person name="An P."/>
            <person name="Anderson E."/>
            <person name="Anderson S."/>
            <person name="Arachi H."/>
            <person name="Azer M."/>
            <person name="Bachantsang P."/>
            <person name="Barry A."/>
            <person name="Bayul T."/>
            <person name="Berlin A."/>
            <person name="Bessette D."/>
            <person name="Bloom T."/>
            <person name="Blye J."/>
            <person name="Boguslavskiy L."/>
            <person name="Bonnet C."/>
            <person name="Boukhgalter B."/>
            <person name="Bourzgui I."/>
            <person name="Brown A."/>
            <person name="Cahill P."/>
            <person name="Channer S."/>
            <person name="Cheshatsang Y."/>
            <person name="Chuda L."/>
            <person name="Citroen M."/>
            <person name="Collymore A."/>
            <person name="Cooke P."/>
            <person name="Costello M."/>
            <person name="D'Aco K."/>
            <person name="Daza R."/>
            <person name="De Haan G."/>
            <person name="DeGray S."/>
            <person name="DeMaso C."/>
            <person name="Dhargay N."/>
            <person name="Dooley K."/>
            <person name="Dooley E."/>
            <person name="Doricent M."/>
            <person name="Dorje P."/>
            <person name="Dorjee K."/>
            <person name="Dupes A."/>
            <person name="Elong R."/>
            <person name="Falk J."/>
            <person name="Farina A."/>
            <person name="Faro S."/>
            <person name="Ferguson D."/>
            <person name="Fisher S."/>
            <person name="Foley C.D."/>
            <person name="Franke A."/>
            <person name="Friedrich D."/>
            <person name="Gadbois L."/>
            <person name="Gearin G."/>
            <person name="Gearin C.R."/>
            <person name="Giannoukos G."/>
            <person name="Goode T."/>
            <person name="Graham J."/>
            <person name="Grandbois E."/>
            <person name="Grewal S."/>
            <person name="Gyaltsen K."/>
            <person name="Hafez N."/>
            <person name="Hagos B."/>
            <person name="Hall J."/>
            <person name="Henson C."/>
            <person name="Hollinger A."/>
            <person name="Honan T."/>
            <person name="Huard M.D."/>
            <person name="Hughes L."/>
            <person name="Hurhula B."/>
            <person name="Husby M.E."/>
            <person name="Kamat A."/>
            <person name="Kanga B."/>
            <person name="Kashin S."/>
            <person name="Khazanovich D."/>
            <person name="Kisner P."/>
            <person name="Lance K."/>
            <person name="Lara M."/>
            <person name="Lee W."/>
            <person name="Lennon N."/>
            <person name="Letendre F."/>
            <person name="LeVine R."/>
            <person name="Lipovsky A."/>
            <person name="Liu X."/>
            <person name="Liu J."/>
            <person name="Liu S."/>
            <person name="Lokyitsang T."/>
            <person name="Lokyitsang Y."/>
            <person name="Lubonja R."/>
            <person name="Lui A."/>
            <person name="MacDonald P."/>
            <person name="Magnisalis V."/>
            <person name="Maru K."/>
            <person name="Matthews C."/>
            <person name="McCusker W."/>
            <person name="McDonough S."/>
            <person name="Mehta T."/>
            <person name="Meldrim J."/>
            <person name="Meneus L."/>
            <person name="Mihai O."/>
            <person name="Mihalev A."/>
            <person name="Mihova T."/>
            <person name="Mittelman R."/>
            <person name="Mlenga V."/>
            <person name="Montmayeur A."/>
            <person name="Mulrain L."/>
            <person name="Navidi A."/>
            <person name="Naylor J."/>
            <person name="Negash T."/>
            <person name="Nguyen T."/>
            <person name="Nguyen N."/>
            <person name="Nicol R."/>
            <person name="Norbu C."/>
            <person name="Norbu N."/>
            <person name="Novod N."/>
            <person name="O'Neill B."/>
            <person name="Osman S."/>
            <person name="Markiewicz E."/>
            <person name="Oyono O.L."/>
            <person name="Patti C."/>
            <person name="Phunkhang P."/>
            <person name="Pierre F."/>
            <person name="Priest M."/>
            <person name="Raghuraman S."/>
            <person name="Rege F."/>
            <person name="Reyes R."/>
            <person name="Rise C."/>
            <person name="Rogov P."/>
            <person name="Ross K."/>
            <person name="Ryan E."/>
            <person name="Settipalli S."/>
            <person name="Shea T."/>
            <person name="Sherpa N."/>
            <person name="Shi L."/>
            <person name="Shih D."/>
            <person name="Sparrow T."/>
            <person name="Spaulding J."/>
            <person name="Stalker J."/>
            <person name="Stange-Thomann N."/>
            <person name="Stavropoulos S."/>
            <person name="Stone C."/>
            <person name="Strader C."/>
            <person name="Tesfaye S."/>
            <person name="Thomson T."/>
            <person name="Thoulutsang Y."/>
            <person name="Thoulutsang D."/>
            <person name="Topham K."/>
            <person name="Topping I."/>
            <person name="Tsamla T."/>
            <person name="Vassiliev H."/>
            <person name="Vo A."/>
            <person name="Wangchuk T."/>
            <person name="Wangdi T."/>
            <person name="Weiand M."/>
            <person name="Wilkinson J."/>
            <person name="Wilson A."/>
            <person name="Yadav S."/>
            <person name="Young G."/>
            <person name="Yu Q."/>
            <person name="Zembek L."/>
            <person name="Zhong D."/>
            <person name="Zimmer A."/>
            <person name="Zwirko Z."/>
            <person name="Jaffe D.B."/>
            <person name="Alvarez P."/>
            <person name="Brockman W."/>
            <person name="Butler J."/>
            <person name="Chin C."/>
            <person name="Gnerre S."/>
            <person name="Grabherr M."/>
            <person name="Kleber M."/>
            <person name="Mauceli E."/>
            <person name="MacCallum I."/>
        </authorList>
    </citation>
    <scope>NUCLEOTIDE SEQUENCE [LARGE SCALE GENOMIC DNA]</scope>
    <source>
        <strain evidence="6">Tucson 14024-0371.13</strain>
    </source>
</reference>
<feature type="domain" description="CASC1 C-terminal" evidence="3">
    <location>
        <begin position="784"/>
        <end position="1005"/>
    </location>
</feature>
<dbReference type="PANTHER" id="PTHR20929:SF11">
    <property type="entry name" value="DYNEIN AXONEMAL INTERMEDIATE CHAIN 7"/>
    <property type="match status" value="1"/>
</dbReference>
<proteinExistence type="inferred from homology"/>
<comment type="similarity">
    <text evidence="1">Belongs to the DNAI7 family.</text>
</comment>
<dbReference type="KEGG" id="dan:6493067"/>
<evidence type="ECO:0000256" key="2">
    <source>
        <dbReference type="SAM" id="MobiDB-lite"/>
    </source>
</evidence>
<dbReference type="Pfam" id="PF15927">
    <property type="entry name" value="Casc1_N"/>
    <property type="match status" value="1"/>
</dbReference>
<evidence type="ECO:0000256" key="1">
    <source>
        <dbReference type="ARBA" id="ARBA00024332"/>
    </source>
</evidence>
<dbReference type="SMR" id="B3M6V2"/>
<protein>
    <recommendedName>
        <fullName evidence="7">CASC1 C-terminal domain-containing protein</fullName>
    </recommendedName>
</protein>
<feature type="compositionally biased region" description="Basic and acidic residues" evidence="2">
    <location>
        <begin position="728"/>
        <end position="742"/>
    </location>
</feature>
<dbReference type="EMBL" id="CH902618">
    <property type="protein sequence ID" value="EDV39788.2"/>
    <property type="molecule type" value="Genomic_DNA"/>
</dbReference>
<gene>
    <name evidence="5" type="primary">Dana\GF10193</name>
    <name evidence="5" type="synonym">dana_GLEANR_10150</name>
    <name evidence="5" type="ORF">GF10193</name>
</gene>
<sequence length="1053" mass="122355">MPAEAIPKINLIPLSEVNEREAKYLLRLADVTTSGELVKKSEKDFHQSEALRVRKEHWEHYLRCDGIPRPYVPVDVRTFIAKIRHFDDIESKGSVSWTLSIDERSILNQNIFRTDKTRDKMRSTKDDPGGHYENDIEKCLETLKQMDTMLDNQAELELMTTKVQYEIMETYSELEEEINQLFNRLTYRIMHMQSAYMITEDNKVATWSHRTGPWQLDLWGLLNVSVLFNQLEIPVMLATFETTGVTVQVPMSMLVDCMTLRSIHTEFDNFSQNAKSFEPPIMSSTNYPNAGILDMQESMINEWIMQQDLQEETLAEMLHRREEYEEVMADIAIRVEQAAKEAKSGNEGKGPKIIIPKAPREPPLVPPNMFPDIYNDFLRIEDSQNTAFLDEVYHPRNLRLFPGEINLRECIIQGGIYSIMFVRRPDQTEFNKFNIVWHEDDRLLHTMPELVAETKRNHHATEMMRRSRATLVTPANAKLEDSDLPFFHVSIQLPPDLCKWSEPEVCHFLTEMQLVPPEPRRTLAEFGASSDQNTRASTADSRSSIRQTTRLSVDSTTNIFRPTIRMMLRHTRYSGIGSISAGLMLKDFTLKDRLLSHLQVRNVERHAIPRIISSFKFPADFLDDLPDVEVSTNKKGLFKRQDAEVVAKRPELGFDYESQLETPERMYPYFPKVEPVQQADSDLEDSDEPQELTLAGTSHTMHQLIEDLNNIKVKYRAKPNELLNQPDEPEKKQPKEKVKEEVVPENTSTPKKDEKEPTPGRRRTKRSTAIRPESEFRGSDKFEEVTHWTTKHIIDLEINKVTHKLTFKTDRLGIFGLAFKRYDHFPFREWSLQPNEENPEEVIFSLDTFHVRILFYISAKGVRGYVTDIIKGYAAKPVKYLEIKEPIVDFKMLRKIFVAKNINIFAEHDASFYITNGYYSMKHVASEQHTYKMMALHCKSMKFYRSSWNRLANRRDIILGMKLAKDNTDYSEVTVRIQPESTTFVTVTENCSDQENVIVLSYKNTWRNIGNFTDLHMAVCSMSPTALESRNKDSLLLFYVKKMLSLSRPLSFS</sequence>
<dbReference type="OrthoDB" id="7737418at2759"/>
<dbReference type="PANTHER" id="PTHR20929">
    <property type="entry name" value="LUNG ADENOMA SUSCEPTIBILITY 1-RELATED"/>
    <property type="match status" value="1"/>
</dbReference>
<dbReference type="Proteomes" id="UP000007801">
    <property type="component" value="Unassembled WGS sequence"/>
</dbReference>
<name>B3M6V2_DROAN</name>
<dbReference type="Pfam" id="PF12366">
    <property type="entry name" value="Casc1_C"/>
    <property type="match status" value="1"/>
</dbReference>
<accession>B3M6V2</accession>
<dbReference type="AlphaFoldDB" id="B3M6V2"/>
<dbReference type="GO" id="GO:0008017">
    <property type="term" value="F:microtubule binding"/>
    <property type="evidence" value="ECO:0007669"/>
    <property type="project" value="TreeGrafter"/>
</dbReference>
<dbReference type="InterPro" id="IPR031826">
    <property type="entry name" value="IC97/Casc1_N"/>
</dbReference>
<feature type="region of interest" description="Disordered" evidence="2">
    <location>
        <begin position="719"/>
        <end position="776"/>
    </location>
</feature>
<keyword evidence="6" id="KW-1185">Reference proteome</keyword>
<dbReference type="STRING" id="7217.B3M6V2"/>
<feature type="region of interest" description="Disordered" evidence="2">
    <location>
        <begin position="526"/>
        <end position="548"/>
    </location>
</feature>
<dbReference type="InterPro" id="IPR023247">
    <property type="entry name" value="IC97/Dnai7-like"/>
</dbReference>
<evidence type="ECO:0000259" key="3">
    <source>
        <dbReference type="Pfam" id="PF12366"/>
    </source>
</evidence>
<dbReference type="HOGENOM" id="CLU_009577_0_0_1"/>
<dbReference type="InParanoid" id="B3M6V2"/>
<dbReference type="InterPro" id="IPR022110">
    <property type="entry name" value="CASC1_C"/>
</dbReference>
<dbReference type="GO" id="GO:0048487">
    <property type="term" value="F:beta-tubulin binding"/>
    <property type="evidence" value="ECO:0007669"/>
    <property type="project" value="TreeGrafter"/>
</dbReference>
<dbReference type="GeneID" id="6493067"/>
<feature type="compositionally biased region" description="Polar residues" evidence="2">
    <location>
        <begin position="529"/>
        <end position="548"/>
    </location>
</feature>
<feature type="domain" description="IC97/Casc1 N-terminal" evidence="4">
    <location>
        <begin position="28"/>
        <end position="222"/>
    </location>
</feature>
<evidence type="ECO:0008006" key="7">
    <source>
        <dbReference type="Google" id="ProtNLM"/>
    </source>
</evidence>
<feature type="compositionally biased region" description="Basic and acidic residues" evidence="2">
    <location>
        <begin position="750"/>
        <end position="759"/>
    </location>
</feature>
<organism evidence="5 6">
    <name type="scientific">Drosophila ananassae</name>
    <name type="common">Fruit fly</name>
    <dbReference type="NCBI Taxonomy" id="7217"/>
    <lineage>
        <taxon>Eukaryota</taxon>
        <taxon>Metazoa</taxon>
        <taxon>Ecdysozoa</taxon>
        <taxon>Arthropoda</taxon>
        <taxon>Hexapoda</taxon>
        <taxon>Insecta</taxon>
        <taxon>Pterygota</taxon>
        <taxon>Neoptera</taxon>
        <taxon>Endopterygota</taxon>
        <taxon>Diptera</taxon>
        <taxon>Brachycera</taxon>
        <taxon>Muscomorpha</taxon>
        <taxon>Ephydroidea</taxon>
        <taxon>Drosophilidae</taxon>
        <taxon>Drosophila</taxon>
        <taxon>Sophophora</taxon>
    </lineage>
</organism>
<evidence type="ECO:0000313" key="5">
    <source>
        <dbReference type="EMBL" id="EDV39788.2"/>
    </source>
</evidence>
<evidence type="ECO:0000313" key="6">
    <source>
        <dbReference type="Proteomes" id="UP000007801"/>
    </source>
</evidence>
<evidence type="ECO:0000259" key="4">
    <source>
        <dbReference type="Pfam" id="PF15927"/>
    </source>
</evidence>